<dbReference type="Pfam" id="PF10545">
    <property type="entry name" value="MADF_DNA_bdg"/>
    <property type="match status" value="1"/>
</dbReference>
<feature type="region of interest" description="Disordered" evidence="1">
    <location>
        <begin position="1"/>
        <end position="49"/>
    </location>
</feature>
<dbReference type="AlphaFoldDB" id="A0A6J1NGE7"/>
<evidence type="ECO:0000313" key="3">
    <source>
        <dbReference type="Proteomes" id="UP001652582"/>
    </source>
</evidence>
<dbReference type="Proteomes" id="UP001652582">
    <property type="component" value="Chromosome 9"/>
</dbReference>
<dbReference type="PROSITE" id="PS51029">
    <property type="entry name" value="MADF"/>
    <property type="match status" value="1"/>
</dbReference>
<feature type="compositionally biased region" description="Polar residues" evidence="1">
    <location>
        <begin position="31"/>
        <end position="43"/>
    </location>
</feature>
<keyword evidence="3" id="KW-1185">Reference proteome</keyword>
<evidence type="ECO:0000256" key="1">
    <source>
        <dbReference type="SAM" id="MobiDB-lite"/>
    </source>
</evidence>
<dbReference type="RefSeq" id="XP_023942156.2">
    <property type="nucleotide sequence ID" value="XM_024086388.2"/>
</dbReference>
<evidence type="ECO:0000259" key="2">
    <source>
        <dbReference type="PROSITE" id="PS51029"/>
    </source>
</evidence>
<organism evidence="3 4">
    <name type="scientific">Bicyclus anynana</name>
    <name type="common">Squinting bush brown butterfly</name>
    <dbReference type="NCBI Taxonomy" id="110368"/>
    <lineage>
        <taxon>Eukaryota</taxon>
        <taxon>Metazoa</taxon>
        <taxon>Ecdysozoa</taxon>
        <taxon>Arthropoda</taxon>
        <taxon>Hexapoda</taxon>
        <taxon>Insecta</taxon>
        <taxon>Pterygota</taxon>
        <taxon>Neoptera</taxon>
        <taxon>Endopterygota</taxon>
        <taxon>Lepidoptera</taxon>
        <taxon>Glossata</taxon>
        <taxon>Ditrysia</taxon>
        <taxon>Papilionoidea</taxon>
        <taxon>Nymphalidae</taxon>
        <taxon>Satyrinae</taxon>
        <taxon>Satyrini</taxon>
        <taxon>Mycalesina</taxon>
        <taxon>Bicyclus</taxon>
    </lineage>
</organism>
<dbReference type="GeneID" id="112048733"/>
<dbReference type="OrthoDB" id="6617753at2759"/>
<protein>
    <submittedName>
        <fullName evidence="4">Uncharacterized protein LOC112048733</fullName>
    </submittedName>
</protein>
<gene>
    <name evidence="4" type="primary">LOC112048733</name>
</gene>
<dbReference type="PANTHER" id="PTHR21505">
    <property type="entry name" value="MADF DOMAIN-CONTAINING PROTEIN-RELATED"/>
    <property type="match status" value="1"/>
</dbReference>
<dbReference type="KEGG" id="bany:112048733"/>
<feature type="domain" description="MADF" evidence="2">
    <location>
        <begin position="55"/>
        <end position="151"/>
    </location>
</feature>
<sequence length="349" mass="40097">MSRVMADRVQSSYIPSVSARPAMEADDSSENESSPGAEQLEEQTTSRHGLEPEKQFILKYESLPQLWDTSDIRYSNRFERYWALEQLLPIYQKLKPYATVEDIKKKINSLRSNYRRELKKYIASARSGGNSLYYPKVWYFPYLSFLRKLELTEGQHEIPPGVEEAESPQNIKQESTSVVSKPKSILQSLCSDTKPQTSPSSLKMKKKLLREKLRNGDMPSQPYQQYQCQKISNPIALEWSETLARLDPLQRLYAKKAINDILFEAELGTLHKHSVRINESNSYYIRSSPGRMSGNDDIEAQAPNSSVEKCDPISIKNNDSTDVDYKIPITFLQCSLENEGHPREAEFDH</sequence>
<dbReference type="InterPro" id="IPR006578">
    <property type="entry name" value="MADF-dom"/>
</dbReference>
<proteinExistence type="predicted"/>
<accession>A0A6J1NGE7</accession>
<dbReference type="PANTHER" id="PTHR21505:SF8">
    <property type="entry name" value="DPT-YFP REPRESSOR BY OVEREXPRESSION, ISOFORM D-RELATED"/>
    <property type="match status" value="1"/>
</dbReference>
<name>A0A6J1NGE7_BICAN</name>
<reference evidence="4" key="1">
    <citation type="submission" date="2025-08" db="UniProtKB">
        <authorList>
            <consortium name="RefSeq"/>
        </authorList>
    </citation>
    <scope>IDENTIFICATION</scope>
</reference>
<evidence type="ECO:0000313" key="4">
    <source>
        <dbReference type="RefSeq" id="XP_023942156.2"/>
    </source>
</evidence>
<dbReference type="SMART" id="SM00595">
    <property type="entry name" value="MADF"/>
    <property type="match status" value="1"/>
</dbReference>